<dbReference type="RefSeq" id="WP_035233429.1">
    <property type="nucleotide sequence ID" value="NZ_ARXV01000010.1"/>
</dbReference>
<comment type="caution">
    <text evidence="1">The sequence shown here is derived from an EMBL/GenBank/DDBJ whole genome shotgun (WGS) entry which is preliminary data.</text>
</comment>
<evidence type="ECO:0000313" key="2">
    <source>
        <dbReference type="Proteomes" id="UP000029444"/>
    </source>
</evidence>
<name>A0A095SHS4_9GAMM</name>
<evidence type="ECO:0000313" key="1">
    <source>
        <dbReference type="EMBL" id="KGD64176.1"/>
    </source>
</evidence>
<dbReference type="AlphaFoldDB" id="A0A095SHS4"/>
<accession>A0A095SHS4</accession>
<keyword evidence="2" id="KW-1185">Reference proteome</keyword>
<proteinExistence type="predicted"/>
<sequence>MDESFMPAFFSEFQETSFKWQRDKDRRFLQLKVAAKRAFNVTFGIARMSNLSAGNAGDPRCNLKLATCI</sequence>
<dbReference type="EMBL" id="ARXV01000010">
    <property type="protein sequence ID" value="KGD64176.1"/>
    <property type="molecule type" value="Genomic_DNA"/>
</dbReference>
<protein>
    <submittedName>
        <fullName evidence="1">Uncharacterized protein</fullName>
    </submittedName>
</protein>
<dbReference type="STRING" id="1177154.Y5S_02478"/>
<gene>
    <name evidence="1" type="ORF">Y5S_02478</name>
</gene>
<dbReference type="Proteomes" id="UP000029444">
    <property type="component" value="Unassembled WGS sequence"/>
</dbReference>
<organism evidence="1 2">
    <name type="scientific">Alcanivorax nanhaiticus</name>
    <dbReference type="NCBI Taxonomy" id="1177154"/>
    <lineage>
        <taxon>Bacteria</taxon>
        <taxon>Pseudomonadati</taxon>
        <taxon>Pseudomonadota</taxon>
        <taxon>Gammaproteobacteria</taxon>
        <taxon>Oceanospirillales</taxon>
        <taxon>Alcanivoracaceae</taxon>
        <taxon>Alcanivorax</taxon>
    </lineage>
</organism>
<reference evidence="1 2" key="1">
    <citation type="submission" date="2012-09" db="EMBL/GenBank/DDBJ databases">
        <title>Genome Sequence of alkane-degrading Bacterium Alcanivorax sp. 19-m-6.</title>
        <authorList>
            <person name="Lai Q."/>
            <person name="Shao Z."/>
        </authorList>
    </citation>
    <scope>NUCLEOTIDE SEQUENCE [LARGE SCALE GENOMIC DNA]</scope>
    <source>
        <strain evidence="1 2">19-m-6</strain>
    </source>
</reference>